<dbReference type="EMBL" id="AP025292">
    <property type="protein sequence ID" value="BDC98503.1"/>
    <property type="molecule type" value="Genomic_DNA"/>
</dbReference>
<dbReference type="Gene3D" id="3.40.50.1000">
    <property type="entry name" value="HAD superfamily/HAD-like"/>
    <property type="match status" value="1"/>
</dbReference>
<dbReference type="NCBIfam" id="TIGR01549">
    <property type="entry name" value="HAD-SF-IA-v1"/>
    <property type="match status" value="1"/>
</dbReference>
<accession>A0ABM7VC36</accession>
<keyword evidence="3" id="KW-0479">Metal-binding</keyword>
<evidence type="ECO:0000256" key="4">
    <source>
        <dbReference type="ARBA" id="ARBA00022842"/>
    </source>
</evidence>
<evidence type="ECO:0000313" key="7">
    <source>
        <dbReference type="Proteomes" id="UP001354989"/>
    </source>
</evidence>
<dbReference type="CDD" id="cd07505">
    <property type="entry name" value="HAD_BPGM-like"/>
    <property type="match status" value="1"/>
</dbReference>
<proteinExistence type="inferred from homology"/>
<protein>
    <submittedName>
        <fullName evidence="6">Haloacid dehalogenase</fullName>
    </submittedName>
</protein>
<evidence type="ECO:0000313" key="6">
    <source>
        <dbReference type="EMBL" id="BDC98503.1"/>
    </source>
</evidence>
<reference evidence="6 7" key="1">
    <citation type="submission" date="2021-12" db="EMBL/GenBank/DDBJ databases">
        <title>Genome sequencing of bacteria with rrn-lacking chromosome and rrn-plasmid.</title>
        <authorList>
            <person name="Anda M."/>
            <person name="Iwasaki W."/>
        </authorList>
    </citation>
    <scope>NUCLEOTIDE SEQUENCE [LARGE SCALE GENOMIC DNA]</scope>
    <source>
        <strain evidence="6 7">NBRC 101262</strain>
    </source>
</reference>
<comment type="cofactor">
    <cofactor evidence="1">
        <name>Mg(2+)</name>
        <dbReference type="ChEBI" id="CHEBI:18420"/>
    </cofactor>
</comment>
<keyword evidence="5" id="KW-0119">Carbohydrate metabolism</keyword>
<dbReference type="InterPro" id="IPR023198">
    <property type="entry name" value="PGP-like_dom2"/>
</dbReference>
<comment type="similarity">
    <text evidence="2">Belongs to the HAD-like hydrolase superfamily. CbbY/CbbZ/Gph/YieH family.</text>
</comment>
<dbReference type="PANTHER" id="PTHR46193:SF18">
    <property type="entry name" value="HEXITOL PHOSPHATASE B"/>
    <property type="match status" value="1"/>
</dbReference>
<gene>
    <name evidence="6" type="ORF">PEPS_07840</name>
</gene>
<dbReference type="PANTHER" id="PTHR46193">
    <property type="entry name" value="6-PHOSPHOGLUCONATE PHOSPHATASE"/>
    <property type="match status" value="1"/>
</dbReference>
<evidence type="ECO:0000256" key="1">
    <source>
        <dbReference type="ARBA" id="ARBA00001946"/>
    </source>
</evidence>
<evidence type="ECO:0000256" key="3">
    <source>
        <dbReference type="ARBA" id="ARBA00022723"/>
    </source>
</evidence>
<keyword evidence="4" id="KW-0460">Magnesium</keyword>
<dbReference type="SUPFAM" id="SSF56784">
    <property type="entry name" value="HAD-like"/>
    <property type="match status" value="1"/>
</dbReference>
<evidence type="ECO:0000256" key="5">
    <source>
        <dbReference type="ARBA" id="ARBA00023277"/>
    </source>
</evidence>
<dbReference type="InterPro" id="IPR051600">
    <property type="entry name" value="Beta-PGM-like"/>
</dbReference>
<dbReference type="RefSeq" id="WP_338397710.1">
    <property type="nucleotide sequence ID" value="NZ_AP025292.1"/>
</dbReference>
<evidence type="ECO:0000256" key="2">
    <source>
        <dbReference type="ARBA" id="ARBA00006171"/>
    </source>
</evidence>
<keyword evidence="7" id="KW-1185">Reference proteome</keyword>
<dbReference type="Gene3D" id="1.10.150.240">
    <property type="entry name" value="Putative phosphatase, domain 2"/>
    <property type="match status" value="1"/>
</dbReference>
<dbReference type="SFLD" id="SFLDG01129">
    <property type="entry name" value="C1.5:_HAD__Beta-PGM__Phosphata"/>
    <property type="match status" value="1"/>
</dbReference>
<organism evidence="6 7">
    <name type="scientific">Persicobacter psychrovividus</name>
    <dbReference type="NCBI Taxonomy" id="387638"/>
    <lineage>
        <taxon>Bacteria</taxon>
        <taxon>Pseudomonadati</taxon>
        <taxon>Bacteroidota</taxon>
        <taxon>Cytophagia</taxon>
        <taxon>Cytophagales</taxon>
        <taxon>Persicobacteraceae</taxon>
        <taxon>Persicobacter</taxon>
    </lineage>
</organism>
<dbReference type="InterPro" id="IPR041492">
    <property type="entry name" value="HAD_2"/>
</dbReference>
<sequence>MNNIGVIFDMDGVIIDSNNAHRGAIREFLANHGLELTEEQLIENVFGRTNADWIPYAFGEQQLTEEELKDYALEKEEIFRNIFDEEEAYVEGISEFIFHLKRNGVPMAIGTSAPIENVAFTLKKLQLDDVFDVIVDDSMVTKSKPDPQAFLICAEKLNLPNDRCVIFEDSLSGIQAAKKSGSKVIGVATTHSLYELRECDDTIENFKDLSMKNLEDLFK</sequence>
<dbReference type="InterPro" id="IPR036412">
    <property type="entry name" value="HAD-like_sf"/>
</dbReference>
<dbReference type="Pfam" id="PF13419">
    <property type="entry name" value="HAD_2"/>
    <property type="match status" value="1"/>
</dbReference>
<dbReference type="InterPro" id="IPR006439">
    <property type="entry name" value="HAD-SF_hydro_IA"/>
</dbReference>
<name>A0ABM7VC36_9BACT</name>
<dbReference type="NCBIfam" id="TIGR01509">
    <property type="entry name" value="HAD-SF-IA-v3"/>
    <property type="match status" value="1"/>
</dbReference>
<dbReference type="InterPro" id="IPR023214">
    <property type="entry name" value="HAD_sf"/>
</dbReference>
<dbReference type="Proteomes" id="UP001354989">
    <property type="component" value="Chromosome"/>
</dbReference>
<dbReference type="SFLD" id="SFLDG01135">
    <property type="entry name" value="C1.5.6:_HAD__Beta-PGM__Phospha"/>
    <property type="match status" value="1"/>
</dbReference>
<dbReference type="SFLD" id="SFLDS00003">
    <property type="entry name" value="Haloacid_Dehalogenase"/>
    <property type="match status" value="1"/>
</dbReference>